<reference evidence="3" key="2">
    <citation type="journal article" date="2021" name="PeerJ">
        <title>Extensive microbial diversity within the chicken gut microbiome revealed by metagenomics and culture.</title>
        <authorList>
            <person name="Gilroy R."/>
            <person name="Ravi A."/>
            <person name="Getino M."/>
            <person name="Pursley I."/>
            <person name="Horton D.L."/>
            <person name="Alikhan N.F."/>
            <person name="Baker D."/>
            <person name="Gharbi K."/>
            <person name="Hall N."/>
            <person name="Watson M."/>
            <person name="Adriaenssens E.M."/>
            <person name="Foster-Nyarko E."/>
            <person name="Jarju S."/>
            <person name="Secka A."/>
            <person name="Antonio M."/>
            <person name="Oren A."/>
            <person name="Chaudhuri R.R."/>
            <person name="La Ragione R."/>
            <person name="Hildebrand F."/>
            <person name="Pallen M.J."/>
        </authorList>
    </citation>
    <scope>NUCLEOTIDE SEQUENCE</scope>
    <source>
        <strain evidence="3">CHK191-8634</strain>
    </source>
</reference>
<dbReference type="AlphaFoldDB" id="A0A9D1LKA8"/>
<feature type="non-terminal residue" evidence="3">
    <location>
        <position position="80"/>
    </location>
</feature>
<comment type="caution">
    <text evidence="3">The sequence shown here is derived from an EMBL/GenBank/DDBJ whole genome shotgun (WGS) entry which is preliminary data.</text>
</comment>
<dbReference type="PANTHER" id="PTHR30572">
    <property type="entry name" value="MEMBRANE COMPONENT OF TRANSPORTER-RELATED"/>
    <property type="match status" value="1"/>
</dbReference>
<evidence type="ECO:0000256" key="1">
    <source>
        <dbReference type="SAM" id="Phobius"/>
    </source>
</evidence>
<dbReference type="Proteomes" id="UP000824073">
    <property type="component" value="Unassembled WGS sequence"/>
</dbReference>
<evidence type="ECO:0000313" key="3">
    <source>
        <dbReference type="EMBL" id="HIU42730.1"/>
    </source>
</evidence>
<evidence type="ECO:0000313" key="4">
    <source>
        <dbReference type="Proteomes" id="UP000824073"/>
    </source>
</evidence>
<dbReference type="Pfam" id="PF12704">
    <property type="entry name" value="MacB_PCD"/>
    <property type="match status" value="1"/>
</dbReference>
<dbReference type="PANTHER" id="PTHR30572:SF4">
    <property type="entry name" value="ABC TRANSPORTER PERMEASE YTRF"/>
    <property type="match status" value="1"/>
</dbReference>
<keyword evidence="1" id="KW-0812">Transmembrane</keyword>
<organism evidence="3 4">
    <name type="scientific">Candidatus Ventrousia excrementavium</name>
    <dbReference type="NCBI Taxonomy" id="2840961"/>
    <lineage>
        <taxon>Bacteria</taxon>
        <taxon>Bacillati</taxon>
        <taxon>Bacillota</taxon>
        <taxon>Clostridia</taxon>
        <taxon>Eubacteriales</taxon>
        <taxon>Clostridiaceae</taxon>
        <taxon>Clostridiaceae incertae sedis</taxon>
        <taxon>Candidatus Ventrousia</taxon>
    </lineage>
</organism>
<dbReference type="InterPro" id="IPR050250">
    <property type="entry name" value="Macrolide_Exporter_MacB"/>
</dbReference>
<dbReference type="InterPro" id="IPR025857">
    <property type="entry name" value="MacB_PCD"/>
</dbReference>
<evidence type="ECO:0000259" key="2">
    <source>
        <dbReference type="Pfam" id="PF12704"/>
    </source>
</evidence>
<dbReference type="EMBL" id="DVMR01000007">
    <property type="protein sequence ID" value="HIU42730.1"/>
    <property type="molecule type" value="Genomic_DNA"/>
</dbReference>
<sequence>MSLYQSFRLAFQSILSSKVRALLTMLGIIIGVASVIVIIGLGNGMQTYMTESFESMGTNLITVSVMGRGTARNVSDDDMY</sequence>
<gene>
    <name evidence="3" type="ORF">IAB67_00345</name>
</gene>
<dbReference type="GO" id="GO:0005886">
    <property type="term" value="C:plasma membrane"/>
    <property type="evidence" value="ECO:0007669"/>
    <property type="project" value="TreeGrafter"/>
</dbReference>
<feature type="domain" description="MacB-like periplasmic core" evidence="2">
    <location>
        <begin position="22"/>
        <end position="78"/>
    </location>
</feature>
<feature type="transmembrane region" description="Helical" evidence="1">
    <location>
        <begin position="21"/>
        <end position="42"/>
    </location>
</feature>
<name>A0A9D1LKA8_9CLOT</name>
<keyword evidence="1" id="KW-1133">Transmembrane helix</keyword>
<dbReference type="GO" id="GO:0022857">
    <property type="term" value="F:transmembrane transporter activity"/>
    <property type="evidence" value="ECO:0007669"/>
    <property type="project" value="TreeGrafter"/>
</dbReference>
<protein>
    <submittedName>
        <fullName evidence="3">ABC transporter permease</fullName>
    </submittedName>
</protein>
<proteinExistence type="predicted"/>
<keyword evidence="1" id="KW-0472">Membrane</keyword>
<reference evidence="3" key="1">
    <citation type="submission" date="2020-10" db="EMBL/GenBank/DDBJ databases">
        <authorList>
            <person name="Gilroy R."/>
        </authorList>
    </citation>
    <scope>NUCLEOTIDE SEQUENCE</scope>
    <source>
        <strain evidence="3">CHK191-8634</strain>
    </source>
</reference>
<accession>A0A9D1LKA8</accession>